<dbReference type="Proteomes" id="UP000765509">
    <property type="component" value="Unassembled WGS sequence"/>
</dbReference>
<reference evidence="1" key="1">
    <citation type="submission" date="2021-03" db="EMBL/GenBank/DDBJ databases">
        <title>Draft genome sequence of rust myrtle Austropuccinia psidii MF-1, a brazilian biotype.</title>
        <authorList>
            <person name="Quecine M.C."/>
            <person name="Pachon D.M.R."/>
            <person name="Bonatelli M.L."/>
            <person name="Correr F.H."/>
            <person name="Franceschini L.M."/>
            <person name="Leite T.F."/>
            <person name="Margarido G.R.A."/>
            <person name="Almeida C.A."/>
            <person name="Ferrarezi J.A."/>
            <person name="Labate C.A."/>
        </authorList>
    </citation>
    <scope>NUCLEOTIDE SEQUENCE</scope>
    <source>
        <strain evidence="1">MF-1</strain>
    </source>
</reference>
<proteinExistence type="predicted"/>
<name>A0A9Q3J9V6_9BASI</name>
<sequence>MEPIGPNFGRGPPWTIFPAMASGNQLSKHSPQFKGNSSIPPCTLYSRLQGWCIYGIIYHYAPFLLSNSMVTFSGPNSTIPTQGPKIQCPFQRRTFQLISLAIHGCNQKTIQGSQSPGPAGVGWQFHSGLFQGHSQRLYSLSISCQGIKYFNTPWTAQLVHTGVNQSTCMSLAQLGQFNLPLWEFNHTVQFQDGQNCIGPIQTIQPVIHLPGSVFQFFTYNGHPSAPGDVFPS</sequence>
<dbReference type="EMBL" id="AVOT02066422">
    <property type="protein sequence ID" value="MBW0558239.1"/>
    <property type="molecule type" value="Genomic_DNA"/>
</dbReference>
<evidence type="ECO:0000313" key="2">
    <source>
        <dbReference type="Proteomes" id="UP000765509"/>
    </source>
</evidence>
<organism evidence="1 2">
    <name type="scientific">Austropuccinia psidii MF-1</name>
    <dbReference type="NCBI Taxonomy" id="1389203"/>
    <lineage>
        <taxon>Eukaryota</taxon>
        <taxon>Fungi</taxon>
        <taxon>Dikarya</taxon>
        <taxon>Basidiomycota</taxon>
        <taxon>Pucciniomycotina</taxon>
        <taxon>Pucciniomycetes</taxon>
        <taxon>Pucciniales</taxon>
        <taxon>Sphaerophragmiaceae</taxon>
        <taxon>Austropuccinia</taxon>
    </lineage>
</organism>
<protein>
    <submittedName>
        <fullName evidence="1">Uncharacterized protein</fullName>
    </submittedName>
</protein>
<comment type="caution">
    <text evidence="1">The sequence shown here is derived from an EMBL/GenBank/DDBJ whole genome shotgun (WGS) entry which is preliminary data.</text>
</comment>
<accession>A0A9Q3J9V6</accession>
<evidence type="ECO:0000313" key="1">
    <source>
        <dbReference type="EMBL" id="MBW0558239.1"/>
    </source>
</evidence>
<dbReference type="AlphaFoldDB" id="A0A9Q3J9V6"/>
<keyword evidence="2" id="KW-1185">Reference proteome</keyword>
<gene>
    <name evidence="1" type="ORF">O181_097954</name>
</gene>